<dbReference type="PANTHER" id="PTHR42794:SF1">
    <property type="entry name" value="HEMIN IMPORT ATP-BINDING PROTEIN HMUV"/>
    <property type="match status" value="1"/>
</dbReference>
<dbReference type="SMART" id="SM00382">
    <property type="entry name" value="AAA"/>
    <property type="match status" value="1"/>
</dbReference>
<dbReference type="Gene3D" id="3.40.50.300">
    <property type="entry name" value="P-loop containing nucleotide triphosphate hydrolases"/>
    <property type="match status" value="1"/>
</dbReference>
<evidence type="ECO:0000256" key="3">
    <source>
        <dbReference type="ARBA" id="ARBA00022840"/>
    </source>
</evidence>
<dbReference type="PROSITE" id="PS00211">
    <property type="entry name" value="ABC_TRANSPORTER_1"/>
    <property type="match status" value="1"/>
</dbReference>
<sequence length="269" mass="28992">MAVRLRAGGLVYAYIPGRPVLRGITLELRSGETAFLLGPNGSGKTTFLDCIGGLRPPAEGEVLLDDRPLGSFSARERAQQVGYVPQFHEPPFNFTAWEVVLMGRAPYVRWLSQPKERDRRAADEALAALNLAGFRDRPYYTLSGGERRLVLVARGLAQGAAFLLLDEPDAHLDPANQHRVLLAVQEVVGEGLGAAITSHSPNNALLYADRVALFSTGEVLAQGAPGEVVTPPLLERAYGIPFVSVGDGPGPRAVLPSLEDQRPTRSRNP</sequence>
<evidence type="ECO:0000256" key="2">
    <source>
        <dbReference type="ARBA" id="ARBA00022741"/>
    </source>
</evidence>
<accession>A0A2X3K6E5</accession>
<evidence type="ECO:0000256" key="4">
    <source>
        <dbReference type="ARBA" id="ARBA00022967"/>
    </source>
</evidence>
<dbReference type="GO" id="GO:0016887">
    <property type="term" value="F:ATP hydrolysis activity"/>
    <property type="evidence" value="ECO:0007669"/>
    <property type="project" value="InterPro"/>
</dbReference>
<protein>
    <submittedName>
        <fullName evidence="6">ABC-type cobalamin/Fe3+-siderophores transport systems, ATPase components</fullName>
    </submittedName>
</protein>
<keyword evidence="2" id="KW-0547">Nucleotide-binding</keyword>
<organism evidence="6 7">
    <name type="scientific">Candidatus Bipolaricaulis anaerobius</name>
    <dbReference type="NCBI Taxonomy" id="2026885"/>
    <lineage>
        <taxon>Bacteria</taxon>
        <taxon>Candidatus Bipolaricaulota</taxon>
        <taxon>Candidatus Bipolaricaulia</taxon>
        <taxon>Candidatus Bipolaricaulales</taxon>
        <taxon>Candidatus Bipolaricaulaceae</taxon>
        <taxon>Candidatus Bipolaricaulis</taxon>
    </lineage>
</organism>
<evidence type="ECO:0000313" key="6">
    <source>
        <dbReference type="EMBL" id="SQD92633.1"/>
    </source>
</evidence>
<proteinExistence type="predicted"/>
<keyword evidence="3" id="KW-0067">ATP-binding</keyword>
<evidence type="ECO:0000259" key="5">
    <source>
        <dbReference type="PROSITE" id="PS50893"/>
    </source>
</evidence>
<dbReference type="CDD" id="cd03214">
    <property type="entry name" value="ABC_Iron-Siderophores_B12_Hemin"/>
    <property type="match status" value="1"/>
</dbReference>
<dbReference type="PANTHER" id="PTHR42794">
    <property type="entry name" value="HEMIN IMPORT ATP-BINDING PROTEIN HMUV"/>
    <property type="match status" value="1"/>
</dbReference>
<reference evidence="7" key="1">
    <citation type="submission" date="2018-05" db="EMBL/GenBank/DDBJ databases">
        <authorList>
            <person name="Hao L."/>
        </authorList>
    </citation>
    <scope>NUCLEOTIDE SEQUENCE [LARGE SCALE GENOMIC DNA]</scope>
</reference>
<dbReference type="SUPFAM" id="SSF52540">
    <property type="entry name" value="P-loop containing nucleoside triphosphate hydrolases"/>
    <property type="match status" value="1"/>
</dbReference>
<dbReference type="KEGG" id="bana:BARAN1_0609"/>
<keyword evidence="4" id="KW-1278">Translocase</keyword>
<evidence type="ECO:0000313" key="7">
    <source>
        <dbReference type="Proteomes" id="UP000249818"/>
    </source>
</evidence>
<gene>
    <name evidence="6" type="ORF">BARAN1_0609</name>
</gene>
<evidence type="ECO:0000256" key="1">
    <source>
        <dbReference type="ARBA" id="ARBA00022448"/>
    </source>
</evidence>
<dbReference type="PROSITE" id="PS50893">
    <property type="entry name" value="ABC_TRANSPORTER_2"/>
    <property type="match status" value="1"/>
</dbReference>
<dbReference type="Proteomes" id="UP000249818">
    <property type="component" value="Chromosome BARAN1"/>
</dbReference>
<dbReference type="OrthoDB" id="5296765at2"/>
<dbReference type="AlphaFoldDB" id="A0A2X3K6E5"/>
<name>A0A2X3K6E5_9BACT</name>
<dbReference type="EMBL" id="LS483254">
    <property type="protein sequence ID" value="SQD92633.1"/>
    <property type="molecule type" value="Genomic_DNA"/>
</dbReference>
<dbReference type="RefSeq" id="WP_122030825.1">
    <property type="nucleotide sequence ID" value="NZ_LS483254.1"/>
</dbReference>
<dbReference type="InterPro" id="IPR017871">
    <property type="entry name" value="ABC_transporter-like_CS"/>
</dbReference>
<dbReference type="GO" id="GO:0005524">
    <property type="term" value="F:ATP binding"/>
    <property type="evidence" value="ECO:0007669"/>
    <property type="project" value="UniProtKB-KW"/>
</dbReference>
<keyword evidence="7" id="KW-1185">Reference proteome</keyword>
<dbReference type="FunFam" id="3.40.50.300:FF:000134">
    <property type="entry name" value="Iron-enterobactin ABC transporter ATP-binding protein"/>
    <property type="match status" value="1"/>
</dbReference>
<dbReference type="Pfam" id="PF00005">
    <property type="entry name" value="ABC_tran"/>
    <property type="match status" value="1"/>
</dbReference>
<dbReference type="InterPro" id="IPR027417">
    <property type="entry name" value="P-loop_NTPase"/>
</dbReference>
<feature type="domain" description="ABC transporter" evidence="5">
    <location>
        <begin position="5"/>
        <end position="241"/>
    </location>
</feature>
<dbReference type="InterPro" id="IPR003439">
    <property type="entry name" value="ABC_transporter-like_ATP-bd"/>
</dbReference>
<dbReference type="InterPro" id="IPR003593">
    <property type="entry name" value="AAA+_ATPase"/>
</dbReference>
<keyword evidence="1" id="KW-0813">Transport</keyword>